<keyword evidence="2" id="KW-0202">Cytokine</keyword>
<evidence type="ECO:0000256" key="1">
    <source>
        <dbReference type="ARBA" id="ARBA00010868"/>
    </source>
</evidence>
<name>A0A7L4JWY0_9AVES</name>
<protein>
    <submittedName>
        <fullName evidence="4">CCL14 protein</fullName>
    </submittedName>
</protein>
<evidence type="ECO:0000313" key="4">
    <source>
        <dbReference type="EMBL" id="NXY44934.1"/>
    </source>
</evidence>
<organism evidence="4 5">
    <name type="scientific">Ceuthmochares aereus</name>
    <dbReference type="NCBI Taxonomy" id="1961834"/>
    <lineage>
        <taxon>Eukaryota</taxon>
        <taxon>Metazoa</taxon>
        <taxon>Chordata</taxon>
        <taxon>Craniata</taxon>
        <taxon>Vertebrata</taxon>
        <taxon>Euteleostomi</taxon>
        <taxon>Archelosauria</taxon>
        <taxon>Archosauria</taxon>
        <taxon>Dinosauria</taxon>
        <taxon>Saurischia</taxon>
        <taxon>Theropoda</taxon>
        <taxon>Coelurosauria</taxon>
        <taxon>Aves</taxon>
        <taxon>Neognathae</taxon>
        <taxon>Neoaves</taxon>
        <taxon>Otidimorphae</taxon>
        <taxon>Cuculiformes</taxon>
        <taxon>Cuculidae</taxon>
        <taxon>Ceuthmochares</taxon>
    </lineage>
</organism>
<dbReference type="Gene3D" id="2.40.50.40">
    <property type="match status" value="1"/>
</dbReference>
<dbReference type="SMART" id="SM00199">
    <property type="entry name" value="SCY"/>
    <property type="match status" value="1"/>
</dbReference>
<dbReference type="InterPro" id="IPR036048">
    <property type="entry name" value="Interleukin_8-like_sf"/>
</dbReference>
<gene>
    <name evidence="4" type="primary">Ccl14</name>
    <name evidence="4" type="ORF">CEUAER_R13043</name>
</gene>
<feature type="domain" description="Chemokine interleukin-8-like" evidence="3">
    <location>
        <begin position="6"/>
        <end position="62"/>
    </location>
</feature>
<feature type="non-terminal residue" evidence="4">
    <location>
        <position position="1"/>
    </location>
</feature>
<dbReference type="InterPro" id="IPR001811">
    <property type="entry name" value="Chemokine_IL8-like_dom"/>
</dbReference>
<dbReference type="PANTHER" id="PTHR12015">
    <property type="entry name" value="SMALL INDUCIBLE CYTOKINE A"/>
    <property type="match status" value="1"/>
</dbReference>
<dbReference type="EMBL" id="VWPQ01003277">
    <property type="protein sequence ID" value="NXY44934.1"/>
    <property type="molecule type" value="Genomic_DNA"/>
</dbReference>
<evidence type="ECO:0000313" key="5">
    <source>
        <dbReference type="Proteomes" id="UP000519239"/>
    </source>
</evidence>
<dbReference type="Pfam" id="PF00048">
    <property type="entry name" value="IL8"/>
    <property type="match status" value="1"/>
</dbReference>
<dbReference type="GO" id="GO:0008009">
    <property type="term" value="F:chemokine activity"/>
    <property type="evidence" value="ECO:0007669"/>
    <property type="project" value="InterPro"/>
</dbReference>
<keyword evidence="5" id="KW-1185">Reference proteome</keyword>
<dbReference type="GO" id="GO:0006955">
    <property type="term" value="P:immune response"/>
    <property type="evidence" value="ECO:0007669"/>
    <property type="project" value="InterPro"/>
</dbReference>
<comment type="similarity">
    <text evidence="1">Belongs to the intercrine beta (chemokine CC) family.</text>
</comment>
<dbReference type="SUPFAM" id="SSF54117">
    <property type="entry name" value="Interleukin 8-like chemokines"/>
    <property type="match status" value="1"/>
</dbReference>
<dbReference type="Proteomes" id="UP000519239">
    <property type="component" value="Unassembled WGS sequence"/>
</dbReference>
<feature type="non-terminal residue" evidence="4">
    <location>
        <position position="66"/>
    </location>
</feature>
<reference evidence="4 5" key="1">
    <citation type="submission" date="2019-09" db="EMBL/GenBank/DDBJ databases">
        <title>Bird 10,000 Genomes (B10K) Project - Family phase.</title>
        <authorList>
            <person name="Zhang G."/>
        </authorList>
    </citation>
    <scope>NUCLEOTIDE SEQUENCE [LARGE SCALE GENOMIC DNA]</scope>
    <source>
        <strain evidence="4">B10K-CU-031-02</strain>
        <tissue evidence="4">Muscle</tissue>
    </source>
</reference>
<dbReference type="AlphaFoldDB" id="A0A7L4JWY0"/>
<dbReference type="FunFam" id="2.40.50.40:FF:000002">
    <property type="entry name" value="C-C motif chemokine"/>
    <property type="match status" value="1"/>
</dbReference>
<dbReference type="OrthoDB" id="9892424at2759"/>
<evidence type="ECO:0000256" key="2">
    <source>
        <dbReference type="ARBA" id="ARBA00022514"/>
    </source>
</evidence>
<dbReference type="CDD" id="cd00272">
    <property type="entry name" value="Chemokine_CC"/>
    <property type="match status" value="1"/>
</dbReference>
<dbReference type="GO" id="GO:0005615">
    <property type="term" value="C:extracellular space"/>
    <property type="evidence" value="ECO:0007669"/>
    <property type="project" value="UniProtKB-KW"/>
</dbReference>
<evidence type="ECO:0000259" key="3">
    <source>
        <dbReference type="SMART" id="SM00199"/>
    </source>
</evidence>
<comment type="caution">
    <text evidence="4">The sequence shown here is derived from an EMBL/GenBank/DDBJ whole genome shotgun (WGS) entry which is preliminary data.</text>
</comment>
<proteinExistence type="inferred from homology"/>
<accession>A0A7L4JWY0</accession>
<dbReference type="InterPro" id="IPR039809">
    <property type="entry name" value="Chemokine_b/g/d"/>
</dbReference>
<sequence>TAYSKPIECCFKYAEKPIRSVQSFYETARECSSPAIVLVTPNGAKICANPKSSWVKKAIKKLQKKK</sequence>